<protein>
    <submittedName>
        <fullName evidence="1">Uncharacterized protein</fullName>
    </submittedName>
</protein>
<accession>A0ABN9F047</accession>
<name>A0ABN9F047_9NEOB</name>
<organism evidence="1 2">
    <name type="scientific">Staurois parvus</name>
    <dbReference type="NCBI Taxonomy" id="386267"/>
    <lineage>
        <taxon>Eukaryota</taxon>
        <taxon>Metazoa</taxon>
        <taxon>Chordata</taxon>
        <taxon>Craniata</taxon>
        <taxon>Vertebrata</taxon>
        <taxon>Euteleostomi</taxon>
        <taxon>Amphibia</taxon>
        <taxon>Batrachia</taxon>
        <taxon>Anura</taxon>
        <taxon>Neobatrachia</taxon>
        <taxon>Ranoidea</taxon>
        <taxon>Ranidae</taxon>
        <taxon>Staurois</taxon>
    </lineage>
</organism>
<proteinExistence type="predicted"/>
<evidence type="ECO:0000313" key="2">
    <source>
        <dbReference type="Proteomes" id="UP001162483"/>
    </source>
</evidence>
<reference evidence="1" key="1">
    <citation type="submission" date="2023-05" db="EMBL/GenBank/DDBJ databases">
        <authorList>
            <person name="Stuckert A."/>
        </authorList>
    </citation>
    <scope>NUCLEOTIDE SEQUENCE</scope>
</reference>
<keyword evidence="2" id="KW-1185">Reference proteome</keyword>
<gene>
    <name evidence="1" type="ORF">SPARVUS_LOCUS10969099</name>
</gene>
<sequence>MHLFTHVKEYICEFMIPSMKCSSPTPLALMKPHRRTLPPVCFTVGTVHFSLYFSPLRRYTVLKPSVPKTFILVSSLQSTESQ</sequence>
<evidence type="ECO:0000313" key="1">
    <source>
        <dbReference type="EMBL" id="CAI9589967.1"/>
    </source>
</evidence>
<comment type="caution">
    <text evidence="1">The sequence shown here is derived from an EMBL/GenBank/DDBJ whole genome shotgun (WGS) entry which is preliminary data.</text>
</comment>
<dbReference type="Proteomes" id="UP001162483">
    <property type="component" value="Unassembled WGS sequence"/>
</dbReference>
<dbReference type="EMBL" id="CATNWA010016108">
    <property type="protein sequence ID" value="CAI9589967.1"/>
    <property type="molecule type" value="Genomic_DNA"/>
</dbReference>